<dbReference type="PIRSF" id="PIRSF016599">
    <property type="entry name" value="Xaa-His_dipept"/>
    <property type="match status" value="1"/>
</dbReference>
<evidence type="ECO:0000313" key="3">
    <source>
        <dbReference type="Proteomes" id="UP001549122"/>
    </source>
</evidence>
<dbReference type="InterPro" id="IPR001160">
    <property type="entry name" value="Peptidase_M20C"/>
</dbReference>
<dbReference type="InterPro" id="IPR002933">
    <property type="entry name" value="Peptidase_M20"/>
</dbReference>
<dbReference type="NCBIfam" id="TIGR01893">
    <property type="entry name" value="aa-his-dipept"/>
    <property type="match status" value="1"/>
</dbReference>
<dbReference type="EMBL" id="JBEPLO010000019">
    <property type="protein sequence ID" value="MET3558588.1"/>
    <property type="molecule type" value="Genomic_DNA"/>
</dbReference>
<reference evidence="2 3" key="1">
    <citation type="submission" date="2024-06" db="EMBL/GenBank/DDBJ databases">
        <title>Genomic Encyclopedia of Type Strains, Phase IV (KMG-IV): sequencing the most valuable type-strain genomes for metagenomic binning, comparative biology and taxonomic classification.</title>
        <authorList>
            <person name="Goeker M."/>
        </authorList>
    </citation>
    <scope>NUCLEOTIDE SEQUENCE [LARGE SCALE GENOMIC DNA]</scope>
    <source>
        <strain evidence="2 3">DSM 28303</strain>
    </source>
</reference>
<dbReference type="InterPro" id="IPR011650">
    <property type="entry name" value="Peptidase_M20_dimer"/>
</dbReference>
<dbReference type="PANTHER" id="PTHR43501:SF1">
    <property type="entry name" value="CYTOSOL NON-SPECIFIC DIPEPTIDASE"/>
    <property type="match status" value="1"/>
</dbReference>
<dbReference type="PANTHER" id="PTHR43501">
    <property type="entry name" value="CYTOSOL NON-SPECIFIC DIPEPTIDASE"/>
    <property type="match status" value="1"/>
</dbReference>
<dbReference type="Pfam" id="PF01546">
    <property type="entry name" value="Peptidase_M20"/>
    <property type="match status" value="1"/>
</dbReference>
<sequence length="486" mass="54126">MVYRDLEHLLEENRVFYHFSQISKIPRPSFLEKAVSDYLFNWAKDNHLEVVQDEKFNLLIRKPASPGYGAKRPIILQAHLDMVCEKASGHSHDFEMDPLHLQLDEDILSTGGRTTLGADNGIGIAIAMAILEDEALAHPPLDVILTTAEEEDMSGALAVEPSWFRTSRIINLDHAKDDEIVLGSSGGKGCELSIEASFNQPTSGLVSYRLTVDGLTGGHSGEDIDKGRAHAIMLIGRLLDDLRSQFDFEVADPKGGNFRLAIPREATVTLVFDPKDLEDIRAKIEAFREQIKKVYEESDPNLAMDLEAVAMPERILSKETSHQLIDVIMLYPNGISDMIGSLGGVESSCNLGELYLKEGQLMFVGEIRSSSPANRQFIYQQISVMAKRIGGKVREFAAYPSWIYWPQSELRSVAEKVYQTLFGDQIKALVLHAGLECGCFSDKIENMEAISIGPNNKDLHAPTERLSVSSTDKIYRYLLAILKQLD</sequence>
<keyword evidence="3" id="KW-1185">Reference proteome</keyword>
<dbReference type="SUPFAM" id="SSF53187">
    <property type="entry name" value="Zn-dependent exopeptidases"/>
    <property type="match status" value="1"/>
</dbReference>
<dbReference type="RefSeq" id="WP_354365723.1">
    <property type="nucleotide sequence ID" value="NZ_JBEPLO010000019.1"/>
</dbReference>
<dbReference type="GO" id="GO:0016805">
    <property type="term" value="F:dipeptidase activity"/>
    <property type="evidence" value="ECO:0007669"/>
    <property type="project" value="UniProtKB-KW"/>
</dbReference>
<keyword evidence="2" id="KW-0645">Protease</keyword>
<dbReference type="Proteomes" id="UP001549122">
    <property type="component" value="Unassembled WGS sequence"/>
</dbReference>
<comment type="caution">
    <text evidence="2">The sequence shown here is derived from an EMBL/GenBank/DDBJ whole genome shotgun (WGS) entry which is preliminary data.</text>
</comment>
<dbReference type="Pfam" id="PF07687">
    <property type="entry name" value="M20_dimer"/>
    <property type="match status" value="1"/>
</dbReference>
<dbReference type="EC" id="3.4.13.-" evidence="2"/>
<organism evidence="2 3">
    <name type="scientific">Streptococcus rupicaprae</name>
    <dbReference type="NCBI Taxonomy" id="759619"/>
    <lineage>
        <taxon>Bacteria</taxon>
        <taxon>Bacillati</taxon>
        <taxon>Bacillota</taxon>
        <taxon>Bacilli</taxon>
        <taxon>Lactobacillales</taxon>
        <taxon>Streptococcaceae</taxon>
        <taxon>Streptococcus</taxon>
    </lineage>
</organism>
<gene>
    <name evidence="2" type="ORF">ABID29_001714</name>
</gene>
<keyword evidence="2" id="KW-0224">Dipeptidase</keyword>
<proteinExistence type="predicted"/>
<feature type="domain" description="Peptidase M20 dimerisation" evidence="1">
    <location>
        <begin position="203"/>
        <end position="297"/>
    </location>
</feature>
<protein>
    <submittedName>
        <fullName evidence="2">Dipeptidase D</fullName>
        <ecNumber evidence="2">3.4.13.-</ecNumber>
    </submittedName>
</protein>
<evidence type="ECO:0000259" key="1">
    <source>
        <dbReference type="Pfam" id="PF07687"/>
    </source>
</evidence>
<name>A0ABV2FJ82_9STRE</name>
<evidence type="ECO:0000313" key="2">
    <source>
        <dbReference type="EMBL" id="MET3558588.1"/>
    </source>
</evidence>
<accession>A0ABV2FJ82</accession>
<dbReference type="PRINTS" id="PR00934">
    <property type="entry name" value="XHISDIPTASE"/>
</dbReference>
<dbReference type="Gene3D" id="3.40.630.10">
    <property type="entry name" value="Zn peptidases"/>
    <property type="match status" value="2"/>
</dbReference>
<keyword evidence="2" id="KW-0378">Hydrolase</keyword>